<organism evidence="1 2">
    <name type="scientific">Pyropia yezoensis</name>
    <name type="common">Susabi-nori</name>
    <name type="synonym">Porphyra yezoensis</name>
    <dbReference type="NCBI Taxonomy" id="2788"/>
    <lineage>
        <taxon>Eukaryota</taxon>
        <taxon>Rhodophyta</taxon>
        <taxon>Bangiophyceae</taxon>
        <taxon>Bangiales</taxon>
        <taxon>Bangiaceae</taxon>
        <taxon>Pyropia</taxon>
    </lineage>
</organism>
<sequence length="376" mass="40153">MAAPPPASPAGAAKPSRPPGTSVFVEIPPAATDPRWETVDECFLACMSPVALVRYLWTHWSKVDLRHRGVAARLRAAIVPSLINGLLGLVDWVVHGRAVATTPLCERPVFVLGLPRSGTTMLQMLLAADTDQFVSPDTFQVVHASSFLTLRPLRQRLLADALSATRPMDNVAQSWDAPDEDGIAVSALTGEDFYPVLTFPAHVRAFVPHFLTFDTPAGEAAFSRWRDAFLHFCRKVLNCCMTRAYLRDRSLLSPGELVEVSYEQLTADPAGTLRHIYDTLGLHGAPGTAERDRIDALHDRIAVEAIAYKTDGKVNRHKPLSAEAVAHLRASIPELYEAGGYTPSHEGAPPPSVPAATAAGGGVPPVGAGGGGGGEA</sequence>
<comment type="caution">
    <text evidence="1">The sequence shown here is derived from an EMBL/GenBank/DDBJ whole genome shotgun (WGS) entry which is preliminary data.</text>
</comment>
<proteinExistence type="predicted"/>
<protein>
    <submittedName>
        <fullName evidence="1">Uncharacterized protein</fullName>
    </submittedName>
</protein>
<dbReference type="Proteomes" id="UP000798662">
    <property type="component" value="Chromosome 2"/>
</dbReference>
<reference evidence="1" key="1">
    <citation type="submission" date="2019-11" db="EMBL/GenBank/DDBJ databases">
        <title>Nori genome reveals adaptations in red seaweeds to the harsh intertidal environment.</title>
        <authorList>
            <person name="Wang D."/>
            <person name="Mao Y."/>
        </authorList>
    </citation>
    <scope>NUCLEOTIDE SEQUENCE</scope>
    <source>
        <tissue evidence="1">Gametophyte</tissue>
    </source>
</reference>
<evidence type="ECO:0000313" key="1">
    <source>
        <dbReference type="EMBL" id="KAK1864517.1"/>
    </source>
</evidence>
<name>A0ACC3C2Y5_PYRYE</name>
<gene>
    <name evidence="1" type="ORF">I4F81_007063</name>
</gene>
<keyword evidence="2" id="KW-1185">Reference proteome</keyword>
<dbReference type="EMBL" id="CM020619">
    <property type="protein sequence ID" value="KAK1864517.1"/>
    <property type="molecule type" value="Genomic_DNA"/>
</dbReference>
<accession>A0ACC3C2Y5</accession>
<evidence type="ECO:0000313" key="2">
    <source>
        <dbReference type="Proteomes" id="UP000798662"/>
    </source>
</evidence>